<dbReference type="Proteomes" id="UP000095751">
    <property type="component" value="Unassembled WGS sequence"/>
</dbReference>
<dbReference type="InParanoid" id="A0A1E7FCE7"/>
<dbReference type="AlphaFoldDB" id="A0A1E7FCE7"/>
<dbReference type="OrthoDB" id="201321at2759"/>
<name>A0A1E7FCE7_9STRA</name>
<dbReference type="KEGG" id="fcy:FRACYDRAFT_240515"/>
<dbReference type="GO" id="GO:0009536">
    <property type="term" value="C:plastid"/>
    <property type="evidence" value="ECO:0007669"/>
    <property type="project" value="UniProtKB-SubCell"/>
</dbReference>
<organism evidence="5 6">
    <name type="scientific">Fragilariopsis cylindrus CCMP1102</name>
    <dbReference type="NCBI Taxonomy" id="635003"/>
    <lineage>
        <taxon>Eukaryota</taxon>
        <taxon>Sar</taxon>
        <taxon>Stramenopiles</taxon>
        <taxon>Ochrophyta</taxon>
        <taxon>Bacillariophyta</taxon>
        <taxon>Bacillariophyceae</taxon>
        <taxon>Bacillariophycidae</taxon>
        <taxon>Bacillariales</taxon>
        <taxon>Bacillariaceae</taxon>
        <taxon>Fragilariopsis</taxon>
    </lineage>
</organism>
<dbReference type="EMBL" id="KV784359">
    <property type="protein sequence ID" value="OEU15819.1"/>
    <property type="molecule type" value="Genomic_DNA"/>
</dbReference>
<evidence type="ECO:0000256" key="1">
    <source>
        <dbReference type="ARBA" id="ARBA00004474"/>
    </source>
</evidence>
<proteinExistence type="predicted"/>
<dbReference type="Pfam" id="PF04755">
    <property type="entry name" value="PAP_fibrillin"/>
    <property type="match status" value="1"/>
</dbReference>
<gene>
    <name evidence="5" type="ORF">FRACYDRAFT_240515</name>
</gene>
<evidence type="ECO:0000313" key="6">
    <source>
        <dbReference type="Proteomes" id="UP000095751"/>
    </source>
</evidence>
<comment type="subcellular location">
    <subcellularLocation>
        <location evidence="1">Plastid</location>
    </subcellularLocation>
</comment>
<evidence type="ECO:0000313" key="5">
    <source>
        <dbReference type="EMBL" id="OEU15819.1"/>
    </source>
</evidence>
<protein>
    <recommendedName>
        <fullName evidence="4">Plastid lipid-associated protein/fibrillin conserved domain-containing protein</fullName>
    </recommendedName>
</protein>
<keyword evidence="6" id="KW-1185">Reference proteome</keyword>
<evidence type="ECO:0000259" key="4">
    <source>
        <dbReference type="Pfam" id="PF04755"/>
    </source>
</evidence>
<dbReference type="InterPro" id="IPR006843">
    <property type="entry name" value="PAP/fibrillin_dom"/>
</dbReference>
<evidence type="ECO:0000256" key="3">
    <source>
        <dbReference type="SAM" id="SignalP"/>
    </source>
</evidence>
<feature type="signal peptide" evidence="3">
    <location>
        <begin position="1"/>
        <end position="22"/>
    </location>
</feature>
<feature type="domain" description="Plastid lipid-associated protein/fibrillin conserved" evidence="4">
    <location>
        <begin position="205"/>
        <end position="304"/>
    </location>
</feature>
<dbReference type="PANTHER" id="PTHR31906">
    <property type="entry name" value="PLASTID-LIPID-ASSOCIATED PROTEIN 4, CHLOROPLASTIC-RELATED"/>
    <property type="match status" value="1"/>
</dbReference>
<keyword evidence="2" id="KW-0934">Plastid</keyword>
<dbReference type="InterPro" id="IPR039633">
    <property type="entry name" value="PAP"/>
</dbReference>
<accession>A0A1E7FCE7</accession>
<feature type="chain" id="PRO_5009192956" description="Plastid lipid-associated protein/fibrillin conserved domain-containing protein" evidence="3">
    <location>
        <begin position="23"/>
        <end position="309"/>
    </location>
</feature>
<sequence length="309" mass="34498">MVNKLTTSFVARFCFLLLVATTTIPNKNINFVVVVVAFRSSTKSSSFGRIRIGSTRHPIQLKSLIVDDNGDENENENENVNALLTLLSKVPSNVPTPKSLTDDILIAVRTLEENCPTNDDRVLLESAGNWQLLWTAQDQSNVKGGWASFINPLENQSYSNNPFLRRGDKGRANPILPREIQDVLERIGILEPSGGGTTTIAPVRSSQSIDIKKSLVRNIVNVQIKKPFPVKGSLLVDVKFQPNNVDSRRIDVKFDSCRFIFKNANVDWNFPLGPLGPTGWLKTNYIDDKIRITRGHKGSVFILSRTVKR</sequence>
<keyword evidence="3" id="KW-0732">Signal</keyword>
<reference evidence="5 6" key="1">
    <citation type="submission" date="2016-09" db="EMBL/GenBank/DDBJ databases">
        <title>Extensive genetic diversity and differential bi-allelic expression allows diatom success in the polar Southern Ocean.</title>
        <authorList>
            <consortium name="DOE Joint Genome Institute"/>
            <person name="Mock T."/>
            <person name="Otillar R.P."/>
            <person name="Strauss J."/>
            <person name="Dupont C."/>
            <person name="Frickenhaus S."/>
            <person name="Maumus F."/>
            <person name="Mcmullan M."/>
            <person name="Sanges R."/>
            <person name="Schmutz J."/>
            <person name="Toseland A."/>
            <person name="Valas R."/>
            <person name="Veluchamy A."/>
            <person name="Ward B.J."/>
            <person name="Allen A."/>
            <person name="Barry K."/>
            <person name="Falciatore A."/>
            <person name="Ferrante M."/>
            <person name="Fortunato A.E."/>
            <person name="Gloeckner G."/>
            <person name="Gruber A."/>
            <person name="Hipkin R."/>
            <person name="Janech M."/>
            <person name="Kroth P."/>
            <person name="Leese F."/>
            <person name="Lindquist E."/>
            <person name="Lyon B.R."/>
            <person name="Martin J."/>
            <person name="Mayer C."/>
            <person name="Parker M."/>
            <person name="Quesneville H."/>
            <person name="Raymond J."/>
            <person name="Uhlig C."/>
            <person name="Valentin K.U."/>
            <person name="Worden A.Z."/>
            <person name="Armbrust E.V."/>
            <person name="Bowler C."/>
            <person name="Green B."/>
            <person name="Moulton V."/>
            <person name="Van Oosterhout C."/>
            <person name="Grigoriev I."/>
        </authorList>
    </citation>
    <scope>NUCLEOTIDE SEQUENCE [LARGE SCALE GENOMIC DNA]</scope>
    <source>
        <strain evidence="5 6">CCMP1102</strain>
    </source>
</reference>
<evidence type="ECO:0000256" key="2">
    <source>
        <dbReference type="ARBA" id="ARBA00022640"/>
    </source>
</evidence>